<dbReference type="Proteomes" id="UP000681041">
    <property type="component" value="Chromosome"/>
</dbReference>
<name>A0A8T8K5S2_9EURY</name>
<reference evidence="4" key="1">
    <citation type="submission" date="2020-07" db="EMBL/GenBank/DDBJ databases">
        <title>Methanobacterium. sp. MethCan genome.</title>
        <authorList>
            <person name="Postec A."/>
            <person name="Quemeneur M."/>
        </authorList>
    </citation>
    <scope>NUCLEOTIDE SEQUENCE</scope>
    <source>
        <strain evidence="4">MethCAN</strain>
    </source>
</reference>
<evidence type="ECO:0000259" key="3">
    <source>
        <dbReference type="Pfam" id="PF05683"/>
    </source>
</evidence>
<evidence type="ECO:0000256" key="2">
    <source>
        <dbReference type="ARBA" id="ARBA00023239"/>
    </source>
</evidence>
<organism evidence="4 5">
    <name type="scientific">Methanobacterium alkalithermotolerans</name>
    <dbReference type="NCBI Taxonomy" id="2731220"/>
    <lineage>
        <taxon>Archaea</taxon>
        <taxon>Methanobacteriati</taxon>
        <taxon>Methanobacteriota</taxon>
        <taxon>Methanomada group</taxon>
        <taxon>Methanobacteria</taxon>
        <taxon>Methanobacteriales</taxon>
        <taxon>Methanobacteriaceae</taxon>
        <taxon>Methanobacterium</taxon>
    </lineage>
</organism>
<evidence type="ECO:0000313" key="5">
    <source>
        <dbReference type="Proteomes" id="UP000681041"/>
    </source>
</evidence>
<dbReference type="Gene3D" id="3.20.130.10">
    <property type="entry name" value="Fe-S hydro-lyase, tartrate dehydratase beta-type, catalytic domain"/>
    <property type="match status" value="1"/>
</dbReference>
<dbReference type="Pfam" id="PF05683">
    <property type="entry name" value="Fumerase_C"/>
    <property type="match status" value="1"/>
</dbReference>
<dbReference type="GO" id="GO:0016836">
    <property type="term" value="F:hydro-lyase activity"/>
    <property type="evidence" value="ECO:0007669"/>
    <property type="project" value="InterPro"/>
</dbReference>
<dbReference type="EMBL" id="CP058560">
    <property type="protein sequence ID" value="QUH23894.1"/>
    <property type="molecule type" value="Genomic_DNA"/>
</dbReference>
<accession>A0A8T8K5S2</accession>
<dbReference type="InterPro" id="IPR036660">
    <property type="entry name" value="Fe-S_hydroAse_TtdB_cat_sf"/>
</dbReference>
<dbReference type="SUPFAM" id="SSF117457">
    <property type="entry name" value="FumA C-terminal domain-like"/>
    <property type="match status" value="1"/>
</dbReference>
<proteinExistence type="inferred from homology"/>
<dbReference type="PANTHER" id="PTHR43351:SF2">
    <property type="entry name" value="L(+)-TARTRATE DEHYDRATASE SUBUNIT BETA-RELATED"/>
    <property type="match status" value="1"/>
</dbReference>
<keyword evidence="5" id="KW-1185">Reference proteome</keyword>
<gene>
    <name evidence="4" type="ORF">HYG87_09075</name>
</gene>
<dbReference type="RefSeq" id="WP_211532851.1">
    <property type="nucleotide sequence ID" value="NZ_CP058560.1"/>
</dbReference>
<evidence type="ECO:0000256" key="1">
    <source>
        <dbReference type="ARBA" id="ARBA00008876"/>
    </source>
</evidence>
<keyword evidence="2" id="KW-0456">Lyase</keyword>
<evidence type="ECO:0000313" key="4">
    <source>
        <dbReference type="EMBL" id="QUH23894.1"/>
    </source>
</evidence>
<dbReference type="OrthoDB" id="34134at2157"/>
<sequence>MEFKLKTPLKAEDIGKLNTGDVVYISGTIYTARDRAHQRIIQEGAPHDLEGSVIFHAGPIIKIEKNKNSTDSLKVTDAEMVAVGPTTSTRMNPFQRETVERGVLAVIGKGGMDDDTSQALVENNAVYLAAVGGCAALYVKTVKSIKNVHWLDLGVPEAIWELEVDNFGPLVVAMDSKGSNLYKKVENNIKSRNKSN</sequence>
<dbReference type="KEGG" id="meme:HYG87_09075"/>
<dbReference type="GeneID" id="64820914"/>
<dbReference type="PANTHER" id="PTHR43351">
    <property type="entry name" value="L(+)-TARTRATE DEHYDRATASE SUBUNIT BETA"/>
    <property type="match status" value="1"/>
</dbReference>
<dbReference type="InterPro" id="IPR004647">
    <property type="entry name" value="Fe-S_hydro-lyase_TtdB-typ_cat"/>
</dbReference>
<dbReference type="AlphaFoldDB" id="A0A8T8K5S2"/>
<feature type="domain" description="Fe-S hydro-lyase tartrate dehydratase beta-type catalytic" evidence="3">
    <location>
        <begin position="4"/>
        <end position="184"/>
    </location>
</feature>
<comment type="similarity">
    <text evidence="1">Belongs to the class-I fumarase family.</text>
</comment>
<dbReference type="NCBIfam" id="TIGR00723">
    <property type="entry name" value="ttdB_fumA_fumB"/>
    <property type="match status" value="1"/>
</dbReference>
<protein>
    <submittedName>
        <fullName evidence="4">Fumarate hydratase C-terminal domain-containing protein</fullName>
    </submittedName>
</protein>